<sequence>MVGSYKQQWREYNAQSATFSAPPKIYTSHIPAVQVAQQSVWSFLFHEGSKSNTLASPPSVSTHEVKPTSPPDNNHISDHDTNAHGTVAYIDFDTSRSLTFYEVKKSSLRLAWGLKRTMGLKKMGLCRQLKITFKT</sequence>
<keyword evidence="3" id="KW-1185">Reference proteome</keyword>
<protein>
    <submittedName>
        <fullName evidence="2">Uncharacterized protein</fullName>
    </submittedName>
</protein>
<proteinExistence type="predicted"/>
<reference evidence="2 3" key="1">
    <citation type="journal article" date="2020" name="ISME J.">
        <title>Uncovering the hidden diversity of litter-decomposition mechanisms in mushroom-forming fungi.</title>
        <authorList>
            <person name="Floudas D."/>
            <person name="Bentzer J."/>
            <person name="Ahren D."/>
            <person name="Johansson T."/>
            <person name="Persson P."/>
            <person name="Tunlid A."/>
        </authorList>
    </citation>
    <scope>NUCLEOTIDE SEQUENCE [LARGE SCALE GENOMIC DNA]</scope>
    <source>
        <strain evidence="2 3">CBS 175.51</strain>
    </source>
</reference>
<feature type="compositionally biased region" description="Polar residues" evidence="1">
    <location>
        <begin position="50"/>
        <end position="62"/>
    </location>
</feature>
<organism evidence="2 3">
    <name type="scientific">Ephemerocybe angulata</name>
    <dbReference type="NCBI Taxonomy" id="980116"/>
    <lineage>
        <taxon>Eukaryota</taxon>
        <taxon>Fungi</taxon>
        <taxon>Dikarya</taxon>
        <taxon>Basidiomycota</taxon>
        <taxon>Agaricomycotina</taxon>
        <taxon>Agaricomycetes</taxon>
        <taxon>Agaricomycetidae</taxon>
        <taxon>Agaricales</taxon>
        <taxon>Agaricineae</taxon>
        <taxon>Psathyrellaceae</taxon>
        <taxon>Ephemerocybe</taxon>
    </lineage>
</organism>
<dbReference type="AlphaFoldDB" id="A0A8H5C4J1"/>
<evidence type="ECO:0000256" key="1">
    <source>
        <dbReference type="SAM" id="MobiDB-lite"/>
    </source>
</evidence>
<evidence type="ECO:0000313" key="3">
    <source>
        <dbReference type="Proteomes" id="UP000541558"/>
    </source>
</evidence>
<evidence type="ECO:0000313" key="2">
    <source>
        <dbReference type="EMBL" id="KAF5334411.1"/>
    </source>
</evidence>
<accession>A0A8H5C4J1</accession>
<name>A0A8H5C4J1_9AGAR</name>
<dbReference type="Proteomes" id="UP000541558">
    <property type="component" value="Unassembled WGS sequence"/>
</dbReference>
<comment type="caution">
    <text evidence="2">The sequence shown here is derived from an EMBL/GenBank/DDBJ whole genome shotgun (WGS) entry which is preliminary data.</text>
</comment>
<feature type="region of interest" description="Disordered" evidence="1">
    <location>
        <begin position="49"/>
        <end position="80"/>
    </location>
</feature>
<gene>
    <name evidence="2" type="ORF">D9611_013568</name>
</gene>
<dbReference type="EMBL" id="JAACJK010000070">
    <property type="protein sequence ID" value="KAF5334411.1"/>
    <property type="molecule type" value="Genomic_DNA"/>
</dbReference>